<feature type="non-terminal residue" evidence="2">
    <location>
        <position position="72"/>
    </location>
</feature>
<reference evidence="2" key="1">
    <citation type="journal article" date="2013" name="BMC Genomics">
        <title>Unscrambling butterfly oogenesis.</title>
        <authorList>
            <person name="Carter J.M."/>
            <person name="Baker S.C."/>
            <person name="Pink R."/>
            <person name="Carter D.R."/>
            <person name="Collins A."/>
            <person name="Tomlin J."/>
            <person name="Gibbs M."/>
            <person name="Breuker C.J."/>
        </authorList>
    </citation>
    <scope>NUCLEOTIDE SEQUENCE</scope>
    <source>
        <tissue evidence="2">Ovary</tissue>
    </source>
</reference>
<reference evidence="2" key="2">
    <citation type="submission" date="2013-05" db="EMBL/GenBank/DDBJ databases">
        <authorList>
            <person name="Carter J.-M."/>
            <person name="Baker S.C."/>
            <person name="Pink R."/>
            <person name="Carter D.R.F."/>
            <person name="Collins A."/>
            <person name="Tomlin J."/>
            <person name="Gibbs M."/>
            <person name="Breuker C.J."/>
        </authorList>
    </citation>
    <scope>NUCLEOTIDE SEQUENCE</scope>
    <source>
        <tissue evidence="2">Ovary</tissue>
    </source>
</reference>
<name>S4PZ35_9NEOP</name>
<evidence type="ECO:0000256" key="1">
    <source>
        <dbReference type="SAM" id="MobiDB-lite"/>
    </source>
</evidence>
<protein>
    <submittedName>
        <fullName evidence="2">Uncharacterized protein</fullName>
    </submittedName>
</protein>
<dbReference type="EMBL" id="GAIX01002228">
    <property type="protein sequence ID" value="JAA90332.1"/>
    <property type="molecule type" value="Transcribed_RNA"/>
</dbReference>
<accession>S4PZ35</accession>
<sequence length="72" mass="7924">MTNCEEKGALKAVVLDVVNESFEADNEDQVANNSISDEGPPLSENSVELVRKCDTQNIHDSSWDQSHYVSAN</sequence>
<feature type="region of interest" description="Disordered" evidence="1">
    <location>
        <begin position="24"/>
        <end position="45"/>
    </location>
</feature>
<proteinExistence type="predicted"/>
<evidence type="ECO:0000313" key="2">
    <source>
        <dbReference type="EMBL" id="JAA90332.1"/>
    </source>
</evidence>
<dbReference type="AlphaFoldDB" id="S4PZ35"/>
<organism evidence="2">
    <name type="scientific">Pararge aegeria</name>
    <name type="common">speckled wood butterfly</name>
    <dbReference type="NCBI Taxonomy" id="116150"/>
    <lineage>
        <taxon>Eukaryota</taxon>
        <taxon>Metazoa</taxon>
        <taxon>Ecdysozoa</taxon>
        <taxon>Arthropoda</taxon>
        <taxon>Hexapoda</taxon>
        <taxon>Insecta</taxon>
        <taxon>Pterygota</taxon>
        <taxon>Neoptera</taxon>
        <taxon>Endopterygota</taxon>
        <taxon>Lepidoptera</taxon>
        <taxon>Glossata</taxon>
        <taxon>Ditrysia</taxon>
        <taxon>Papilionoidea</taxon>
        <taxon>Nymphalidae</taxon>
        <taxon>Satyrinae</taxon>
        <taxon>Satyrini</taxon>
        <taxon>Parargina</taxon>
        <taxon>Pararge</taxon>
    </lineage>
</organism>